<proteinExistence type="inferred from homology"/>
<evidence type="ECO:0000256" key="8">
    <source>
        <dbReference type="SAM" id="Phobius"/>
    </source>
</evidence>
<comment type="subcellular location">
    <subcellularLocation>
        <location evidence="1">Cell membrane</location>
    </subcellularLocation>
</comment>
<evidence type="ECO:0000256" key="3">
    <source>
        <dbReference type="ARBA" id="ARBA00023136"/>
    </source>
</evidence>
<keyword evidence="7" id="KW-0175">Coiled coil</keyword>
<dbReference type="RefSeq" id="WP_093193947.1">
    <property type="nucleotide sequence ID" value="NZ_FNEV01000006.1"/>
</dbReference>
<dbReference type="PANTHER" id="PTHR32089:SF118">
    <property type="entry name" value="HEME-BASED AEROTACTIC TRANSDUCER HEMAT"/>
    <property type="match status" value="1"/>
</dbReference>
<feature type="transmembrane region" description="Helical" evidence="8">
    <location>
        <begin position="12"/>
        <end position="34"/>
    </location>
</feature>
<dbReference type="InterPro" id="IPR003660">
    <property type="entry name" value="HAMP_dom"/>
</dbReference>
<dbReference type="Pfam" id="PF00015">
    <property type="entry name" value="MCPsignal"/>
    <property type="match status" value="1"/>
</dbReference>
<feature type="domain" description="HAMP" evidence="10">
    <location>
        <begin position="68"/>
        <end position="120"/>
    </location>
</feature>
<feature type="coiled-coil region" evidence="7">
    <location>
        <begin position="115"/>
        <end position="160"/>
    </location>
</feature>
<evidence type="ECO:0000313" key="11">
    <source>
        <dbReference type="EMBL" id="SDJ52497.1"/>
    </source>
</evidence>
<keyword evidence="2" id="KW-1003">Cell membrane</keyword>
<sequence>MGRFFSSLKVKFALIIGAVLLLNSTIVGIVLNALQYAGIEFSGELGVMVSTGLNIVIGTAIIILLLNYFILRPIASIRNKMEAFERGERNVEIPMKDKDEVSSLGVYVANFFENMEDLEKAQNEKIRTISEESRNINGYLDNLKGQVDSVNESIKQIAAQSQDTTATFEETSASSDELARGMKEVSDFLSGTSASLEDMRNSADEGKKEVTSSVEKITELKESSLSSRQEIEELAEEMNNITDVVGLIDDIAEQTNLLALNASIEAARAGEHGKGFAVVAGEVRKLAERSLEATSEVTKTVERMKGKVQNQVKRAEENADHASEASEMISLMDERFDTVLQKIEENTNNIHKVYSNLEELEGASREISVSMEHETKRTETLSHSLVEIGESTDEQLMNTDRIREAVSALNDSFSDLAGKEKDTETVKLKEVS</sequence>
<feature type="transmembrane region" description="Helical" evidence="8">
    <location>
        <begin position="46"/>
        <end position="71"/>
    </location>
</feature>
<dbReference type="SMART" id="SM00304">
    <property type="entry name" value="HAMP"/>
    <property type="match status" value="1"/>
</dbReference>
<evidence type="ECO:0000256" key="2">
    <source>
        <dbReference type="ARBA" id="ARBA00022475"/>
    </source>
</evidence>
<keyword evidence="8" id="KW-1133">Transmembrane helix</keyword>
<evidence type="ECO:0000256" key="6">
    <source>
        <dbReference type="PROSITE-ProRule" id="PRU00284"/>
    </source>
</evidence>
<dbReference type="PROSITE" id="PS50885">
    <property type="entry name" value="HAMP"/>
    <property type="match status" value="1"/>
</dbReference>
<dbReference type="PROSITE" id="PS50111">
    <property type="entry name" value="CHEMOTAXIS_TRANSDUC_2"/>
    <property type="match status" value="1"/>
</dbReference>
<dbReference type="PANTHER" id="PTHR32089">
    <property type="entry name" value="METHYL-ACCEPTING CHEMOTAXIS PROTEIN MCPB"/>
    <property type="match status" value="1"/>
</dbReference>
<feature type="domain" description="Methyl-accepting transducer" evidence="9">
    <location>
        <begin position="139"/>
        <end position="382"/>
    </location>
</feature>
<name>A0A1G8UFS2_9BACI</name>
<reference evidence="12" key="1">
    <citation type="submission" date="2016-10" db="EMBL/GenBank/DDBJ databases">
        <authorList>
            <person name="Varghese N."/>
            <person name="Submissions S."/>
        </authorList>
    </citation>
    <scope>NUCLEOTIDE SEQUENCE [LARGE SCALE GENOMIC DNA]</scope>
    <source>
        <strain evidence="12">DSM 4771</strain>
    </source>
</reference>
<accession>A0A1G8UFS2</accession>
<dbReference type="SMART" id="SM00283">
    <property type="entry name" value="MA"/>
    <property type="match status" value="1"/>
</dbReference>
<dbReference type="EMBL" id="FNEV01000006">
    <property type="protein sequence ID" value="SDJ52497.1"/>
    <property type="molecule type" value="Genomic_DNA"/>
</dbReference>
<feature type="coiled-coil region" evidence="7">
    <location>
        <begin position="298"/>
        <end position="363"/>
    </location>
</feature>
<evidence type="ECO:0000256" key="4">
    <source>
        <dbReference type="ARBA" id="ARBA00023224"/>
    </source>
</evidence>
<comment type="similarity">
    <text evidence="5">Belongs to the methyl-accepting chemotaxis (MCP) protein family.</text>
</comment>
<dbReference type="GO" id="GO:0005886">
    <property type="term" value="C:plasma membrane"/>
    <property type="evidence" value="ECO:0007669"/>
    <property type="project" value="UniProtKB-SubCell"/>
</dbReference>
<dbReference type="GO" id="GO:0007165">
    <property type="term" value="P:signal transduction"/>
    <property type="evidence" value="ECO:0007669"/>
    <property type="project" value="UniProtKB-KW"/>
</dbReference>
<evidence type="ECO:0000259" key="9">
    <source>
        <dbReference type="PROSITE" id="PS50111"/>
    </source>
</evidence>
<evidence type="ECO:0000256" key="1">
    <source>
        <dbReference type="ARBA" id="ARBA00004236"/>
    </source>
</evidence>
<keyword evidence="12" id="KW-1185">Reference proteome</keyword>
<evidence type="ECO:0000259" key="10">
    <source>
        <dbReference type="PROSITE" id="PS50885"/>
    </source>
</evidence>
<dbReference type="SUPFAM" id="SSF58104">
    <property type="entry name" value="Methyl-accepting chemotaxis protein (MCP) signaling domain"/>
    <property type="match status" value="1"/>
</dbReference>
<keyword evidence="3 8" id="KW-0472">Membrane</keyword>
<dbReference type="Pfam" id="PF00672">
    <property type="entry name" value="HAMP"/>
    <property type="match status" value="1"/>
</dbReference>
<evidence type="ECO:0000256" key="5">
    <source>
        <dbReference type="ARBA" id="ARBA00029447"/>
    </source>
</evidence>
<protein>
    <submittedName>
        <fullName evidence="11">Methyl-accepting chemotaxis protein</fullName>
    </submittedName>
</protein>
<organism evidence="11 12">
    <name type="scientific">Salimicrobium halophilum</name>
    <dbReference type="NCBI Taxonomy" id="86666"/>
    <lineage>
        <taxon>Bacteria</taxon>
        <taxon>Bacillati</taxon>
        <taxon>Bacillota</taxon>
        <taxon>Bacilli</taxon>
        <taxon>Bacillales</taxon>
        <taxon>Bacillaceae</taxon>
        <taxon>Salimicrobium</taxon>
    </lineage>
</organism>
<dbReference type="Gene3D" id="1.10.287.950">
    <property type="entry name" value="Methyl-accepting chemotaxis protein"/>
    <property type="match status" value="1"/>
</dbReference>
<dbReference type="InterPro" id="IPR004089">
    <property type="entry name" value="MCPsignal_dom"/>
</dbReference>
<gene>
    <name evidence="11" type="ORF">SAMN04490247_2231</name>
</gene>
<dbReference type="AlphaFoldDB" id="A0A1G8UFS2"/>
<keyword evidence="8" id="KW-0812">Transmembrane</keyword>
<evidence type="ECO:0000313" key="12">
    <source>
        <dbReference type="Proteomes" id="UP000199225"/>
    </source>
</evidence>
<evidence type="ECO:0000256" key="7">
    <source>
        <dbReference type="SAM" id="Coils"/>
    </source>
</evidence>
<dbReference type="STRING" id="86666.SAMN04490247_2231"/>
<dbReference type="Proteomes" id="UP000199225">
    <property type="component" value="Unassembled WGS sequence"/>
</dbReference>
<dbReference type="OrthoDB" id="9807021at2"/>
<keyword evidence="4 6" id="KW-0807">Transducer</keyword>
<dbReference type="CDD" id="cd11386">
    <property type="entry name" value="MCP_signal"/>
    <property type="match status" value="1"/>
</dbReference>